<gene>
    <name evidence="1" type="ORF">EOD43_05960</name>
</gene>
<dbReference type="EMBL" id="SACN01000001">
    <property type="protein sequence ID" value="RVT93419.1"/>
    <property type="molecule type" value="Genomic_DNA"/>
</dbReference>
<sequence>MAVDMGPRRDVPDLEDLSREQRIEAMVAWFFDNFEDPAELTPYESAEGGYQWIWGGPYNALEEIGDAFADFASDEEMQAAADEVESDGLHEWAPNHNRMIEVDEEDVEDVLPPLSERIAALRGQLDQLDEALVGLGQVAPQMGHNRPPEGMRLGLSDDDIREARDSVQDVRGELDKPDPLTNGDPAVLSRAEGRFRSLAIKVRQWAMAAGKLIAAGVAAQVGAELWDDPVALYHKLETIAGTLNHWSSFMQMLF</sequence>
<dbReference type="AlphaFoldDB" id="A0A437M6Y9"/>
<accession>A0A437M6Y9</accession>
<name>A0A437M6Y9_9SPHN</name>
<protein>
    <submittedName>
        <fullName evidence="1">Uncharacterized protein</fullName>
    </submittedName>
</protein>
<proteinExistence type="predicted"/>
<evidence type="ECO:0000313" key="1">
    <source>
        <dbReference type="EMBL" id="RVT93419.1"/>
    </source>
</evidence>
<reference evidence="1 2" key="1">
    <citation type="submission" date="2019-01" db="EMBL/GenBank/DDBJ databases">
        <authorList>
            <person name="Chen W.-M."/>
        </authorList>
    </citation>
    <scope>NUCLEOTIDE SEQUENCE [LARGE SCALE GENOMIC DNA]</scope>
    <source>
        <strain evidence="1 2">CCP-7</strain>
    </source>
</reference>
<comment type="caution">
    <text evidence="1">The sequence shown here is derived from an EMBL/GenBank/DDBJ whole genome shotgun (WGS) entry which is preliminary data.</text>
</comment>
<keyword evidence="2" id="KW-1185">Reference proteome</keyword>
<dbReference type="OrthoDB" id="7597224at2"/>
<evidence type="ECO:0000313" key="2">
    <source>
        <dbReference type="Proteomes" id="UP000282971"/>
    </source>
</evidence>
<organism evidence="1 2">
    <name type="scientific">Sphingomonas crocodyli</name>
    <dbReference type="NCBI Taxonomy" id="1979270"/>
    <lineage>
        <taxon>Bacteria</taxon>
        <taxon>Pseudomonadati</taxon>
        <taxon>Pseudomonadota</taxon>
        <taxon>Alphaproteobacteria</taxon>
        <taxon>Sphingomonadales</taxon>
        <taxon>Sphingomonadaceae</taxon>
        <taxon>Sphingomonas</taxon>
    </lineage>
</organism>
<dbReference type="RefSeq" id="WP_127742006.1">
    <property type="nucleotide sequence ID" value="NZ_SACN01000001.1"/>
</dbReference>
<dbReference type="Proteomes" id="UP000282971">
    <property type="component" value="Unassembled WGS sequence"/>
</dbReference>